<keyword evidence="2" id="KW-1185">Reference proteome</keyword>
<reference evidence="1 2" key="1">
    <citation type="journal article" date="2022" name="Front. Microbiol.">
        <title>Commensal bacteria contribute to the growth of multidrug-resistant Avibacterium paragallinarum in chickens.</title>
        <authorList>
            <person name="Zhu J."/>
            <person name="Chen Y."/>
            <person name="Wu Y."/>
            <person name="Wang Y."/>
            <person name="Zhu K."/>
        </authorList>
    </citation>
    <scope>NUCLEOTIDE SEQUENCE [LARGE SCALE GENOMIC DNA]</scope>
    <source>
        <strain evidence="1 2">AV12</strain>
    </source>
</reference>
<dbReference type="RefSeq" id="WP_194751895.1">
    <property type="nucleotide sequence ID" value="NZ_JACEWB010000025.1"/>
</dbReference>
<evidence type="ECO:0000313" key="1">
    <source>
        <dbReference type="EMBL" id="MEE6113501.1"/>
    </source>
</evidence>
<organism evidence="1 2">
    <name type="scientific">Avibacterium paragallinarum</name>
    <name type="common">Haemophilus gallinarum</name>
    <dbReference type="NCBI Taxonomy" id="728"/>
    <lineage>
        <taxon>Bacteria</taxon>
        <taxon>Pseudomonadati</taxon>
        <taxon>Pseudomonadota</taxon>
        <taxon>Gammaproteobacteria</taxon>
        <taxon>Pasteurellales</taxon>
        <taxon>Pasteurellaceae</taxon>
        <taxon>Avibacterium</taxon>
    </lineage>
</organism>
<proteinExistence type="predicted"/>
<gene>
    <name evidence="1" type="ORF">M5S25_09900</name>
</gene>
<protein>
    <submittedName>
        <fullName evidence="1">Uncharacterized protein</fullName>
    </submittedName>
</protein>
<dbReference type="Proteomes" id="UP001352533">
    <property type="component" value="Unassembled WGS sequence"/>
</dbReference>
<comment type="caution">
    <text evidence="1">The sequence shown here is derived from an EMBL/GenBank/DDBJ whole genome shotgun (WGS) entry which is preliminary data.</text>
</comment>
<name>A0ABU7QSG3_AVIPA</name>
<sequence>MNILSDLDVIDYAKAVIVAFERKKPITAQALKVRQYPIFSKVIEDYSKAKNAGVDLERYLAEYKGVSAIA</sequence>
<dbReference type="EMBL" id="JAMDKS010000025">
    <property type="protein sequence ID" value="MEE6113501.1"/>
    <property type="molecule type" value="Genomic_DNA"/>
</dbReference>
<evidence type="ECO:0000313" key="2">
    <source>
        <dbReference type="Proteomes" id="UP001352533"/>
    </source>
</evidence>
<accession>A0ABU7QSG3</accession>